<evidence type="ECO:0008006" key="3">
    <source>
        <dbReference type="Google" id="ProtNLM"/>
    </source>
</evidence>
<evidence type="ECO:0000313" key="2">
    <source>
        <dbReference type="Proteomes" id="UP000682416"/>
    </source>
</evidence>
<dbReference type="KEGG" id="nec:KGD82_05535"/>
<gene>
    <name evidence="1" type="ORF">KGD82_05535</name>
</gene>
<keyword evidence="2" id="KW-1185">Reference proteome</keyword>
<proteinExistence type="predicted"/>
<dbReference type="Proteomes" id="UP000682416">
    <property type="component" value="Chromosome"/>
</dbReference>
<reference evidence="1" key="1">
    <citation type="submission" date="2021-05" db="EMBL/GenBank/DDBJ databases">
        <authorList>
            <person name="Kaiqin L."/>
            <person name="Jian G."/>
        </authorList>
    </citation>
    <scope>NUCLEOTIDE SEQUENCE</scope>
    <source>
        <strain evidence="1">HDS5</strain>
    </source>
</reference>
<dbReference type="EMBL" id="CP074402">
    <property type="protein sequence ID" value="QVJ02206.1"/>
    <property type="molecule type" value="Genomic_DNA"/>
</dbReference>
<protein>
    <recommendedName>
        <fullName evidence="3">Ferritin-like domain-containing protein</fullName>
    </recommendedName>
</protein>
<evidence type="ECO:0000313" key="1">
    <source>
        <dbReference type="EMBL" id="QVJ02206.1"/>
    </source>
</evidence>
<sequence>MDQGNASGHTAPGLTRRSFAARSLVLTGVAVTGSVAGAVGVTGCAGADWYPFDVTPDVAVLRSLIREKERAIVRHEAALAHGTGPAELLERLLEDHATHLDALLDALPEGVEAHDDAEAAEDGAPTSAADPALEAVPDVPGLRALAAAATSARLDQAAAVTDPGLAQLVSGIGACEAGHAHLLARA</sequence>
<accession>A0A975LBP1</accession>
<organism evidence="1 2">
    <name type="scientific">Nocardiopsis eucommiae</name>
    <dbReference type="NCBI Taxonomy" id="2831970"/>
    <lineage>
        <taxon>Bacteria</taxon>
        <taxon>Bacillati</taxon>
        <taxon>Actinomycetota</taxon>
        <taxon>Actinomycetes</taxon>
        <taxon>Streptosporangiales</taxon>
        <taxon>Nocardiopsidaceae</taxon>
        <taxon>Nocardiopsis</taxon>
    </lineage>
</organism>
<name>A0A975LBP1_9ACTN</name>
<dbReference type="AlphaFoldDB" id="A0A975LBP1"/>